<keyword evidence="2" id="KW-1185">Reference proteome</keyword>
<evidence type="ECO:0000313" key="1">
    <source>
        <dbReference type="EMBL" id="URE16698.1"/>
    </source>
</evidence>
<dbReference type="AlphaFoldDB" id="A0A9E7GSX0"/>
<evidence type="ECO:0000313" key="2">
    <source>
        <dbReference type="Proteomes" id="UP001055439"/>
    </source>
</evidence>
<name>A0A9E7GSX0_9LILI</name>
<organism evidence="1 2">
    <name type="scientific">Musa troglodytarum</name>
    <name type="common">fe'i banana</name>
    <dbReference type="NCBI Taxonomy" id="320322"/>
    <lineage>
        <taxon>Eukaryota</taxon>
        <taxon>Viridiplantae</taxon>
        <taxon>Streptophyta</taxon>
        <taxon>Embryophyta</taxon>
        <taxon>Tracheophyta</taxon>
        <taxon>Spermatophyta</taxon>
        <taxon>Magnoliopsida</taxon>
        <taxon>Liliopsida</taxon>
        <taxon>Zingiberales</taxon>
        <taxon>Musaceae</taxon>
        <taxon>Musa</taxon>
    </lineage>
</organism>
<dbReference type="Proteomes" id="UP001055439">
    <property type="component" value="Chromosome 7"/>
</dbReference>
<sequence length="150" mass="16601">MHIGPKRERFVVRTSASTTRCSRCCSMRQRGSLGTPSLGYSSSPVVSSSSKGCCARCSRMRQSCSSSSKGCCVRWSKIRWSCTSLGATSSKATPLALFWCILDPVHAWKGWLPPSSMAMAVSEEEELVLVKRFYSLSEHAMRLHKRSVVE</sequence>
<protein>
    <submittedName>
        <fullName evidence="1">Uncharacterized protein</fullName>
    </submittedName>
</protein>
<proteinExistence type="predicted"/>
<reference evidence="1" key="1">
    <citation type="submission" date="2022-05" db="EMBL/GenBank/DDBJ databases">
        <title>The Musa troglodytarum L. genome provides insights into the mechanism of non-climacteric behaviour and enrichment of carotenoids.</title>
        <authorList>
            <person name="Wang J."/>
        </authorList>
    </citation>
    <scope>NUCLEOTIDE SEQUENCE</scope>
    <source>
        <tissue evidence="1">Leaf</tissue>
    </source>
</reference>
<dbReference type="EMBL" id="CP097509">
    <property type="protein sequence ID" value="URE16698.1"/>
    <property type="molecule type" value="Genomic_DNA"/>
</dbReference>
<accession>A0A9E7GSX0</accession>
<gene>
    <name evidence="1" type="ORF">MUK42_12904</name>
</gene>